<dbReference type="InterPro" id="IPR041698">
    <property type="entry name" value="Methyltransf_25"/>
</dbReference>
<sequence>MNDLPPEPEPGAEAAPVPADHPDRLRWNAKYEGGAAPSFRPHPLAVRALSEPPPRGPVLDLACGPSGGALLAASEGRRVTAVDVSETALGLLGEEARRRGLGELITLVHADLAAWTPPPRSFALVLCTGFWDARVFGPAADAVLPGGLLAWEAFTLDARRVRPGLPAEWCLPAGAPASLLGGAFTVLDQRDVPDTRHGTKRRMLARRDAGG</sequence>
<dbReference type="AlphaFoldDB" id="A0A931DG26"/>
<comment type="caution">
    <text evidence="3">The sequence shown here is derived from an EMBL/GenBank/DDBJ whole genome shotgun (WGS) entry which is preliminary data.</text>
</comment>
<dbReference type="SUPFAM" id="SSF53335">
    <property type="entry name" value="S-adenosyl-L-methionine-dependent methyltransferases"/>
    <property type="match status" value="1"/>
</dbReference>
<feature type="region of interest" description="Disordered" evidence="1">
    <location>
        <begin position="1"/>
        <end position="24"/>
    </location>
</feature>
<reference evidence="3" key="1">
    <citation type="submission" date="2020-11" db="EMBL/GenBank/DDBJ databases">
        <title>Sequencing the genomes of 1000 actinobacteria strains.</title>
        <authorList>
            <person name="Klenk H.-P."/>
        </authorList>
    </citation>
    <scope>NUCLEOTIDE SEQUENCE</scope>
    <source>
        <strain evidence="3">DSM 43175</strain>
    </source>
</reference>
<proteinExistence type="predicted"/>
<dbReference type="EMBL" id="JADOUA010000001">
    <property type="protein sequence ID" value="MBG6090479.1"/>
    <property type="molecule type" value="Genomic_DNA"/>
</dbReference>
<accession>A0A931DG26</accession>
<dbReference type="Gene3D" id="3.40.50.150">
    <property type="entry name" value="Vaccinia Virus protein VP39"/>
    <property type="match status" value="1"/>
</dbReference>
<evidence type="ECO:0000313" key="4">
    <source>
        <dbReference type="Proteomes" id="UP000614047"/>
    </source>
</evidence>
<dbReference type="Pfam" id="PF13649">
    <property type="entry name" value="Methyltransf_25"/>
    <property type="match status" value="1"/>
</dbReference>
<protein>
    <submittedName>
        <fullName evidence="3">SAM-dependent methyltransferase</fullName>
    </submittedName>
</protein>
<dbReference type="InterPro" id="IPR029063">
    <property type="entry name" value="SAM-dependent_MTases_sf"/>
</dbReference>
<evidence type="ECO:0000259" key="2">
    <source>
        <dbReference type="Pfam" id="PF13649"/>
    </source>
</evidence>
<feature type="domain" description="Methyltransferase" evidence="2">
    <location>
        <begin position="58"/>
        <end position="129"/>
    </location>
</feature>
<dbReference type="RefSeq" id="WP_197012933.1">
    <property type="nucleotide sequence ID" value="NZ_BAABES010000016.1"/>
</dbReference>
<keyword evidence="3" id="KW-0489">Methyltransferase</keyword>
<dbReference type="CDD" id="cd02440">
    <property type="entry name" value="AdoMet_MTases"/>
    <property type="match status" value="1"/>
</dbReference>
<dbReference type="Proteomes" id="UP000614047">
    <property type="component" value="Unassembled WGS sequence"/>
</dbReference>
<evidence type="ECO:0000313" key="3">
    <source>
        <dbReference type="EMBL" id="MBG6090479.1"/>
    </source>
</evidence>
<dbReference type="GO" id="GO:0008168">
    <property type="term" value="F:methyltransferase activity"/>
    <property type="evidence" value="ECO:0007669"/>
    <property type="project" value="UniProtKB-KW"/>
</dbReference>
<dbReference type="GO" id="GO:0032259">
    <property type="term" value="P:methylation"/>
    <property type="evidence" value="ECO:0007669"/>
    <property type="project" value="UniProtKB-KW"/>
</dbReference>
<name>A0A931DG26_9ACTN</name>
<organism evidence="3 4">
    <name type="scientific">Actinomadura viridis</name>
    <dbReference type="NCBI Taxonomy" id="58110"/>
    <lineage>
        <taxon>Bacteria</taxon>
        <taxon>Bacillati</taxon>
        <taxon>Actinomycetota</taxon>
        <taxon>Actinomycetes</taxon>
        <taxon>Streptosporangiales</taxon>
        <taxon>Thermomonosporaceae</taxon>
        <taxon>Actinomadura</taxon>
    </lineage>
</organism>
<keyword evidence="3" id="KW-0808">Transferase</keyword>
<evidence type="ECO:0000256" key="1">
    <source>
        <dbReference type="SAM" id="MobiDB-lite"/>
    </source>
</evidence>
<gene>
    <name evidence="3" type="ORF">IW256_004592</name>
</gene>
<keyword evidence="4" id="KW-1185">Reference proteome</keyword>